<dbReference type="InterPro" id="IPR036770">
    <property type="entry name" value="Ankyrin_rpt-contain_sf"/>
</dbReference>
<gene>
    <name evidence="1" type="ORF">MNOR_LOCUS34980</name>
</gene>
<evidence type="ECO:0000313" key="2">
    <source>
        <dbReference type="Proteomes" id="UP001497623"/>
    </source>
</evidence>
<dbReference type="EMBL" id="CAXKWB010056232">
    <property type="protein sequence ID" value="CAL4178017.1"/>
    <property type="molecule type" value="Genomic_DNA"/>
</dbReference>
<reference evidence="1 2" key="1">
    <citation type="submission" date="2024-05" db="EMBL/GenBank/DDBJ databases">
        <authorList>
            <person name="Wallberg A."/>
        </authorList>
    </citation>
    <scope>NUCLEOTIDE SEQUENCE [LARGE SCALE GENOMIC DNA]</scope>
</reference>
<accession>A0AAV2SDI0</accession>
<name>A0AAV2SDI0_MEGNR</name>
<sequence length="207" mass="23947">VAIETEVKEKIEVGAELDTIEDYYLLDLPELTEKIEIEAEVDTIVEYYLLDLPEYNPENVKDEIERQYSTMHHYSKELLLTAIKEDDYQKVFSYLRHKQIDSQDLDYTQMFLQAARYGQRDMALLLAPRVPNLSSEDEWGDTAMCMAARKGDAVFAHYLLVMGVPIQEALARPKELAEKAGNKFFNLFLIQYAKENGTELASMKIFD</sequence>
<dbReference type="Gene3D" id="1.25.40.20">
    <property type="entry name" value="Ankyrin repeat-containing domain"/>
    <property type="match status" value="1"/>
</dbReference>
<proteinExistence type="predicted"/>
<dbReference type="AlphaFoldDB" id="A0AAV2SDI0"/>
<feature type="non-terminal residue" evidence="1">
    <location>
        <position position="1"/>
    </location>
</feature>
<organism evidence="1 2">
    <name type="scientific">Meganyctiphanes norvegica</name>
    <name type="common">Northern krill</name>
    <name type="synonym">Thysanopoda norvegica</name>
    <dbReference type="NCBI Taxonomy" id="48144"/>
    <lineage>
        <taxon>Eukaryota</taxon>
        <taxon>Metazoa</taxon>
        <taxon>Ecdysozoa</taxon>
        <taxon>Arthropoda</taxon>
        <taxon>Crustacea</taxon>
        <taxon>Multicrustacea</taxon>
        <taxon>Malacostraca</taxon>
        <taxon>Eumalacostraca</taxon>
        <taxon>Eucarida</taxon>
        <taxon>Euphausiacea</taxon>
        <taxon>Euphausiidae</taxon>
        <taxon>Meganyctiphanes</taxon>
    </lineage>
</organism>
<dbReference type="Proteomes" id="UP001497623">
    <property type="component" value="Unassembled WGS sequence"/>
</dbReference>
<comment type="caution">
    <text evidence="1">The sequence shown here is derived from an EMBL/GenBank/DDBJ whole genome shotgun (WGS) entry which is preliminary data.</text>
</comment>
<keyword evidence="2" id="KW-1185">Reference proteome</keyword>
<protein>
    <submittedName>
        <fullName evidence="1">Uncharacterized protein</fullName>
    </submittedName>
</protein>
<evidence type="ECO:0000313" key="1">
    <source>
        <dbReference type="EMBL" id="CAL4178017.1"/>
    </source>
</evidence>
<dbReference type="SUPFAM" id="SSF140860">
    <property type="entry name" value="Pseudo ankyrin repeat-like"/>
    <property type="match status" value="1"/>
</dbReference>